<reference evidence="2" key="1">
    <citation type="journal article" date="2003" name="Genome Biol.">
        <title>An integrated gene annotation and transcriptional profiling approach towards the full gene content of the Drosophila genome.</title>
        <authorList>
            <person name="Hild M."/>
            <person name="Beckmann B."/>
            <person name="Haas S.A."/>
            <person name="Koch B."/>
            <person name="Solovyev V."/>
            <person name="Busold C."/>
            <person name="Fellenberg K."/>
            <person name="Boutros M."/>
            <person name="Vingron M."/>
            <person name="Sauer F."/>
            <person name="Hoheisel J.D."/>
            <person name="Paro R."/>
        </authorList>
    </citation>
    <scope>NUCLEOTIDE SEQUENCE</scope>
</reference>
<accession>Q6IIE2</accession>
<feature type="transmembrane region" description="Helical" evidence="1">
    <location>
        <begin position="32"/>
        <end position="50"/>
    </location>
</feature>
<keyword evidence="1" id="KW-0812">Transmembrane</keyword>
<dbReference type="EMBL" id="BK003124">
    <property type="protein sequence ID" value="DAA03324.1"/>
    <property type="molecule type" value="Genomic_DNA"/>
</dbReference>
<gene>
    <name evidence="2" type="ORF">HDC18578</name>
</gene>
<dbReference type="AlphaFoldDB" id="Q6IIE2"/>
<evidence type="ECO:0000313" key="2">
    <source>
        <dbReference type="EMBL" id="DAA03324.1"/>
    </source>
</evidence>
<evidence type="ECO:0000256" key="1">
    <source>
        <dbReference type="SAM" id="Phobius"/>
    </source>
</evidence>
<name>Q6IIE2_DROME</name>
<protein>
    <submittedName>
        <fullName evidence="2">HDC18578</fullName>
    </submittedName>
</protein>
<organism evidence="2">
    <name type="scientific">Drosophila melanogaster</name>
    <name type="common">Fruit fly</name>
    <dbReference type="NCBI Taxonomy" id="7227"/>
    <lineage>
        <taxon>Eukaryota</taxon>
        <taxon>Metazoa</taxon>
        <taxon>Ecdysozoa</taxon>
        <taxon>Arthropoda</taxon>
        <taxon>Hexapoda</taxon>
        <taxon>Insecta</taxon>
        <taxon>Pterygota</taxon>
        <taxon>Neoptera</taxon>
        <taxon>Endopterygota</taxon>
        <taxon>Diptera</taxon>
        <taxon>Brachycera</taxon>
        <taxon>Muscomorpha</taxon>
        <taxon>Ephydroidea</taxon>
        <taxon>Drosophilidae</taxon>
        <taxon>Drosophila</taxon>
        <taxon>Sophophora</taxon>
    </lineage>
</organism>
<sequence>MEVASKSVIEMQKMESSLDLGKLQLQMEIEDGMVTAGMMGYVVMHWLWLWQS</sequence>
<keyword evidence="1" id="KW-1133">Transmembrane helix</keyword>
<proteinExistence type="predicted"/>
<keyword evidence="1" id="KW-0472">Membrane</keyword>